<protein>
    <submittedName>
        <fullName evidence="3">DUF2242 domain-containing protein</fullName>
    </submittedName>
</protein>
<feature type="compositionally biased region" description="Basic and acidic residues" evidence="1">
    <location>
        <begin position="208"/>
        <end position="218"/>
    </location>
</feature>
<evidence type="ECO:0000313" key="3">
    <source>
        <dbReference type="EMBL" id="MDH7453903.1"/>
    </source>
</evidence>
<dbReference type="EMBL" id="JARYGX010000023">
    <property type="protein sequence ID" value="MDH7453903.1"/>
    <property type="molecule type" value="Genomic_DNA"/>
</dbReference>
<keyword evidence="4" id="KW-1185">Reference proteome</keyword>
<sequence length="218" mass="23057">MSSAALPIRSIALAVAVAAATVACGSNRLRSQAPPLGEVFGAEDTYSRNYAAAPDVACEATRRALLGQGYIIRAMAPDSLEATKHFQPESDIHTQLNVRATCVTELGGNSIVFINAVQERYALKSQSSSASVGVSMIGSVSVPVPIGSGNANLVRVGSNTVQNQEFYTRLFDRVGFYLPGTPASQPPPAPEPDTPPDPVVEELPPEPSLDRVREPDLR</sequence>
<comment type="caution">
    <text evidence="3">The sequence shown here is derived from an EMBL/GenBank/DDBJ whole genome shotgun (WGS) entry which is preliminary data.</text>
</comment>
<accession>A0ABT6MTX8</accession>
<feature type="chain" id="PRO_5045604635" evidence="2">
    <location>
        <begin position="20"/>
        <end position="218"/>
    </location>
</feature>
<feature type="compositionally biased region" description="Pro residues" evidence="1">
    <location>
        <begin position="184"/>
        <end position="198"/>
    </location>
</feature>
<dbReference type="InterPro" id="IPR018718">
    <property type="entry name" value="DUF2242"/>
</dbReference>
<gene>
    <name evidence="3" type="ORF">QF205_12620</name>
</gene>
<feature type="signal peptide" evidence="2">
    <location>
        <begin position="1"/>
        <end position="19"/>
    </location>
</feature>
<dbReference type="Pfam" id="PF10001">
    <property type="entry name" value="DUF2242"/>
    <property type="match status" value="1"/>
</dbReference>
<name>A0ABT6MTX8_9GAMM</name>
<dbReference type="RefSeq" id="WP_280943111.1">
    <property type="nucleotide sequence ID" value="NZ_JARYGX010000023.1"/>
</dbReference>
<organism evidence="3 4">
    <name type="scientific">Luteimonas composti</name>
    <dbReference type="NCBI Taxonomy" id="398257"/>
    <lineage>
        <taxon>Bacteria</taxon>
        <taxon>Pseudomonadati</taxon>
        <taxon>Pseudomonadota</taxon>
        <taxon>Gammaproteobacteria</taxon>
        <taxon>Lysobacterales</taxon>
        <taxon>Lysobacteraceae</taxon>
        <taxon>Luteimonas</taxon>
    </lineage>
</organism>
<reference evidence="3" key="1">
    <citation type="journal article" date="2007" name="Int. J. Syst. Evol. Microbiol.">
        <title>Luteimonas composti sp. nov., a moderately thermophilic bacterium isolated from food waste.</title>
        <authorList>
            <person name="Young C.C."/>
            <person name="Kampfer P."/>
            <person name="Chen W.M."/>
            <person name="Yen W.S."/>
            <person name="Arun A.B."/>
            <person name="Lai W.A."/>
            <person name="Shen F.T."/>
            <person name="Rekha P.D."/>
            <person name="Lin K.Y."/>
            <person name="Chou J.H."/>
        </authorList>
    </citation>
    <scope>NUCLEOTIDE SEQUENCE</scope>
    <source>
        <strain evidence="3">CC-YY355</strain>
    </source>
</reference>
<proteinExistence type="predicted"/>
<feature type="region of interest" description="Disordered" evidence="1">
    <location>
        <begin position="178"/>
        <end position="218"/>
    </location>
</feature>
<reference evidence="3" key="2">
    <citation type="submission" date="2023-04" db="EMBL/GenBank/DDBJ databases">
        <authorList>
            <person name="Sun J.-Q."/>
        </authorList>
    </citation>
    <scope>NUCLEOTIDE SEQUENCE</scope>
    <source>
        <strain evidence="3">CC-YY355</strain>
    </source>
</reference>
<evidence type="ECO:0000256" key="2">
    <source>
        <dbReference type="SAM" id="SignalP"/>
    </source>
</evidence>
<evidence type="ECO:0000256" key="1">
    <source>
        <dbReference type="SAM" id="MobiDB-lite"/>
    </source>
</evidence>
<dbReference type="Proteomes" id="UP001160550">
    <property type="component" value="Unassembled WGS sequence"/>
</dbReference>
<keyword evidence="2" id="KW-0732">Signal</keyword>
<evidence type="ECO:0000313" key="4">
    <source>
        <dbReference type="Proteomes" id="UP001160550"/>
    </source>
</evidence>